<name>A0A336M2Y5_CULSO</name>
<protein>
    <submittedName>
        <fullName evidence="4">CSON008624 protein</fullName>
    </submittedName>
</protein>
<reference evidence="4" key="2">
    <citation type="submission" date="2018-07" db="EMBL/GenBank/DDBJ databases">
        <authorList>
            <person name="Quirk P.G."/>
            <person name="Krulwich T.A."/>
        </authorList>
    </citation>
    <scope>NUCLEOTIDE SEQUENCE</scope>
</reference>
<feature type="domain" description="C2H2-type" evidence="2">
    <location>
        <begin position="40"/>
        <end position="68"/>
    </location>
</feature>
<organism evidence="4">
    <name type="scientific">Culicoides sonorensis</name>
    <name type="common">Biting midge</name>
    <dbReference type="NCBI Taxonomy" id="179676"/>
    <lineage>
        <taxon>Eukaryota</taxon>
        <taxon>Metazoa</taxon>
        <taxon>Ecdysozoa</taxon>
        <taxon>Arthropoda</taxon>
        <taxon>Hexapoda</taxon>
        <taxon>Insecta</taxon>
        <taxon>Pterygota</taxon>
        <taxon>Neoptera</taxon>
        <taxon>Endopterygota</taxon>
        <taxon>Diptera</taxon>
        <taxon>Nematocera</taxon>
        <taxon>Chironomoidea</taxon>
        <taxon>Ceratopogonidae</taxon>
        <taxon>Ceratopogoninae</taxon>
        <taxon>Culicoides</taxon>
        <taxon>Monoculicoides</taxon>
    </lineage>
</organism>
<dbReference type="InterPro" id="IPR013087">
    <property type="entry name" value="Znf_C2H2_type"/>
</dbReference>
<dbReference type="PROSITE" id="PS00028">
    <property type="entry name" value="ZINC_FINGER_C2H2_1"/>
    <property type="match status" value="1"/>
</dbReference>
<dbReference type="Gene3D" id="3.30.160.60">
    <property type="entry name" value="Classic Zinc Finger"/>
    <property type="match status" value="1"/>
</dbReference>
<dbReference type="PROSITE" id="PS50157">
    <property type="entry name" value="ZINC_FINGER_C2H2_2"/>
    <property type="match status" value="1"/>
</dbReference>
<dbReference type="AlphaFoldDB" id="A0A336M2Y5"/>
<dbReference type="EMBL" id="UFQT01000326">
    <property type="protein sequence ID" value="SSX23273.1"/>
    <property type="molecule type" value="Genomic_DNA"/>
</dbReference>
<evidence type="ECO:0000256" key="1">
    <source>
        <dbReference type="PROSITE-ProRule" id="PRU00042"/>
    </source>
</evidence>
<dbReference type="InterPro" id="IPR036236">
    <property type="entry name" value="Znf_C2H2_sf"/>
</dbReference>
<keyword evidence="1" id="KW-0479">Metal-binding</keyword>
<dbReference type="EMBL" id="UFQS01000326">
    <property type="protein sequence ID" value="SSX02906.1"/>
    <property type="molecule type" value="Genomic_DNA"/>
</dbReference>
<evidence type="ECO:0000313" key="4">
    <source>
        <dbReference type="EMBL" id="SSX23273.1"/>
    </source>
</evidence>
<sequence>MSSLYKILLENDHRRSHQSKTSKTSITFNQHRRLHTNVKYTCDICKKSYPNLFFLKWHLEATHFRDTSKCKFCDKVLSTQELVINGLKSAETLFEVGFEIGNRTKRANRK</sequence>
<gene>
    <name evidence="4" type="primary">CSON008624</name>
</gene>
<dbReference type="GO" id="GO:0008270">
    <property type="term" value="F:zinc ion binding"/>
    <property type="evidence" value="ECO:0007669"/>
    <property type="project" value="UniProtKB-KW"/>
</dbReference>
<keyword evidence="1" id="KW-0863">Zinc-finger</keyword>
<keyword evidence="1" id="KW-0862">Zinc</keyword>
<dbReference type="VEuPathDB" id="VectorBase:CSON008624"/>
<reference evidence="3" key="1">
    <citation type="submission" date="2018-04" db="EMBL/GenBank/DDBJ databases">
        <authorList>
            <person name="Go L.Y."/>
            <person name="Mitchell J.A."/>
        </authorList>
    </citation>
    <scope>NUCLEOTIDE SEQUENCE</scope>
    <source>
        <tissue evidence="3">Whole organism</tissue>
    </source>
</reference>
<proteinExistence type="predicted"/>
<dbReference type="SUPFAM" id="SSF57667">
    <property type="entry name" value="beta-beta-alpha zinc fingers"/>
    <property type="match status" value="1"/>
</dbReference>
<evidence type="ECO:0000259" key="2">
    <source>
        <dbReference type="PROSITE" id="PS50157"/>
    </source>
</evidence>
<accession>A0A336M2Y5</accession>
<evidence type="ECO:0000313" key="3">
    <source>
        <dbReference type="EMBL" id="SSX02906.1"/>
    </source>
</evidence>